<dbReference type="Proteomes" id="UP000020561">
    <property type="component" value="Unassembled WGS sequence"/>
</dbReference>
<dbReference type="AlphaFoldDB" id="X7ZNH8"/>
<gene>
    <name evidence="1" type="ORF">I545_1679</name>
</gene>
<accession>X7ZNH8</accession>
<evidence type="ECO:0000313" key="2">
    <source>
        <dbReference type="Proteomes" id="UP000020561"/>
    </source>
</evidence>
<comment type="caution">
    <text evidence="1">The sequence shown here is derived from an EMBL/GenBank/DDBJ whole genome shotgun (WGS) entry which is preliminary data.</text>
</comment>
<organism evidence="1 2">
    <name type="scientific">Mycobacterium kansasii 662</name>
    <dbReference type="NCBI Taxonomy" id="1299326"/>
    <lineage>
        <taxon>Bacteria</taxon>
        <taxon>Bacillati</taxon>
        <taxon>Actinomycetota</taxon>
        <taxon>Actinomycetes</taxon>
        <taxon>Mycobacteriales</taxon>
        <taxon>Mycobacteriaceae</taxon>
        <taxon>Mycobacterium</taxon>
    </lineage>
</organism>
<dbReference type="PATRIC" id="fig|1299326.3.peg.1616"/>
<evidence type="ECO:0000313" key="1">
    <source>
        <dbReference type="EMBL" id="EUA20223.1"/>
    </source>
</evidence>
<protein>
    <submittedName>
        <fullName evidence="1">Uncharacterized protein</fullName>
    </submittedName>
</protein>
<dbReference type="EMBL" id="JAOA01000002">
    <property type="protein sequence ID" value="EUA20223.1"/>
    <property type="molecule type" value="Genomic_DNA"/>
</dbReference>
<name>X7ZNH8_MYCKA</name>
<proteinExistence type="predicted"/>
<sequence length="43" mass="4648">MDYGKVAGVDKPVSRIVFGTDRLRAGYCRGCPIETASNTPSRC</sequence>
<reference evidence="1 2" key="1">
    <citation type="submission" date="2013-12" db="EMBL/GenBank/DDBJ databases">
        <authorList>
            <person name="Brown-Elliot B."/>
            <person name="Wallace R."/>
            <person name="Lenaerts A."/>
            <person name="Ordway D."/>
            <person name="DeGroote M.A."/>
            <person name="Parker T."/>
            <person name="Sizemore C."/>
            <person name="Tallon L.J."/>
            <person name="Sadzewicz L.K."/>
            <person name="Sengamalay N."/>
            <person name="Fraser C.M."/>
            <person name="Hine E."/>
            <person name="Shefchek K.A."/>
            <person name="Das S.P."/>
            <person name="Tettelin H."/>
        </authorList>
    </citation>
    <scope>NUCLEOTIDE SEQUENCE [LARGE SCALE GENOMIC DNA]</scope>
    <source>
        <strain evidence="1 2">662</strain>
    </source>
</reference>